<feature type="transmembrane region" description="Helical" evidence="9">
    <location>
        <begin position="20"/>
        <end position="40"/>
    </location>
</feature>
<evidence type="ECO:0000256" key="8">
    <source>
        <dbReference type="ARBA" id="ARBA00041958"/>
    </source>
</evidence>
<protein>
    <recommendedName>
        <fullName evidence="7">Regulator of microtubule dynamics protein 1</fullName>
    </recommendedName>
    <alternativeName>
        <fullName evidence="8">Protein FAM82B</fullName>
    </alternativeName>
</protein>
<dbReference type="STRING" id="45351.A7SW51"/>
<dbReference type="InterPro" id="IPR049039">
    <property type="entry name" value="RMD1-3_a_helical_rpt"/>
</dbReference>
<dbReference type="Gene3D" id="1.25.40.10">
    <property type="entry name" value="Tetratricopeptide repeat domain"/>
    <property type="match status" value="1"/>
</dbReference>
<keyword evidence="9" id="KW-0472">Membrane</keyword>
<proteinExistence type="predicted"/>
<keyword evidence="5" id="KW-0802">TPR repeat</keyword>
<name>A7SW51_NEMVE</name>
<dbReference type="GO" id="GO:0005876">
    <property type="term" value="C:spindle microtubule"/>
    <property type="evidence" value="ECO:0000318"/>
    <property type="project" value="GO_Central"/>
</dbReference>
<keyword evidence="11" id="KW-1185">Reference proteome</keyword>
<keyword evidence="6" id="KW-0206">Cytoskeleton</keyword>
<dbReference type="GO" id="GO:0008017">
    <property type="term" value="F:microtubule binding"/>
    <property type="evidence" value="ECO:0000318"/>
    <property type="project" value="GO_Central"/>
</dbReference>
<dbReference type="PANTHER" id="PTHR16056:SF16">
    <property type="entry name" value="REGULATOR OF MICROTUBULE DYNAMICS PROTEIN 1"/>
    <property type="match status" value="1"/>
</dbReference>
<evidence type="ECO:0000256" key="7">
    <source>
        <dbReference type="ARBA" id="ARBA00039966"/>
    </source>
</evidence>
<keyword evidence="9" id="KW-1133">Transmembrane helix</keyword>
<dbReference type="PhylomeDB" id="A7SW51"/>
<organism evidence="10 11">
    <name type="scientific">Nematostella vectensis</name>
    <name type="common">Starlet sea anemone</name>
    <dbReference type="NCBI Taxonomy" id="45351"/>
    <lineage>
        <taxon>Eukaryota</taxon>
        <taxon>Metazoa</taxon>
        <taxon>Cnidaria</taxon>
        <taxon>Anthozoa</taxon>
        <taxon>Hexacorallia</taxon>
        <taxon>Actiniaria</taxon>
        <taxon>Edwardsiidae</taxon>
        <taxon>Nematostella</taxon>
    </lineage>
</organism>
<dbReference type="GO" id="GO:0005739">
    <property type="term" value="C:mitochondrion"/>
    <property type="evidence" value="ECO:0000318"/>
    <property type="project" value="GO_Central"/>
</dbReference>
<dbReference type="eggNOG" id="ENOG502QWUP">
    <property type="taxonomic scope" value="Eukaryota"/>
</dbReference>
<evidence type="ECO:0000256" key="1">
    <source>
        <dbReference type="ARBA" id="ARBA00004245"/>
    </source>
</evidence>
<keyword evidence="9" id="KW-0812">Transmembrane</keyword>
<evidence type="ECO:0000313" key="11">
    <source>
        <dbReference type="Proteomes" id="UP000001593"/>
    </source>
</evidence>
<dbReference type="OMA" id="YRFKEHV"/>
<dbReference type="Pfam" id="PF21033">
    <property type="entry name" value="RMD1-3"/>
    <property type="match status" value="1"/>
</dbReference>
<dbReference type="EMBL" id="DS469852">
    <property type="protein sequence ID" value="EDO32079.1"/>
    <property type="molecule type" value="Genomic_DNA"/>
</dbReference>
<evidence type="ECO:0000256" key="5">
    <source>
        <dbReference type="ARBA" id="ARBA00022803"/>
    </source>
</evidence>
<evidence type="ECO:0000256" key="2">
    <source>
        <dbReference type="ARBA" id="ARBA00011375"/>
    </source>
</evidence>
<reference evidence="10 11" key="1">
    <citation type="journal article" date="2007" name="Science">
        <title>Sea anemone genome reveals ancestral eumetazoan gene repertoire and genomic organization.</title>
        <authorList>
            <person name="Putnam N.H."/>
            <person name="Srivastava M."/>
            <person name="Hellsten U."/>
            <person name="Dirks B."/>
            <person name="Chapman J."/>
            <person name="Salamov A."/>
            <person name="Terry A."/>
            <person name="Shapiro H."/>
            <person name="Lindquist E."/>
            <person name="Kapitonov V.V."/>
            <person name="Jurka J."/>
            <person name="Genikhovich G."/>
            <person name="Grigoriev I.V."/>
            <person name="Lucas S.M."/>
            <person name="Steele R.E."/>
            <person name="Finnerty J.R."/>
            <person name="Technau U."/>
            <person name="Martindale M.Q."/>
            <person name="Rokhsar D.S."/>
        </authorList>
    </citation>
    <scope>NUCLEOTIDE SEQUENCE [LARGE SCALE GENOMIC DNA]</scope>
    <source>
        <strain evidence="11">CH2 X CH6</strain>
    </source>
</reference>
<dbReference type="Proteomes" id="UP000001593">
    <property type="component" value="Unassembled WGS sequence"/>
</dbReference>
<dbReference type="PANTHER" id="PTHR16056">
    <property type="entry name" value="REGULATOR OF MICROTUBULE DYNAMICS PROTEIN"/>
    <property type="match status" value="1"/>
</dbReference>
<evidence type="ECO:0000256" key="6">
    <source>
        <dbReference type="ARBA" id="ARBA00023212"/>
    </source>
</evidence>
<evidence type="ECO:0000256" key="4">
    <source>
        <dbReference type="ARBA" id="ARBA00022737"/>
    </source>
</evidence>
<dbReference type="InterPro" id="IPR011990">
    <property type="entry name" value="TPR-like_helical_dom_sf"/>
</dbReference>
<dbReference type="HOGENOM" id="CLU_046369_0_1_1"/>
<keyword evidence="4" id="KW-0677">Repeat</keyword>
<gene>
    <name evidence="10" type="ORF">NEMVEDRAFT_v1g247741</name>
</gene>
<evidence type="ECO:0000256" key="9">
    <source>
        <dbReference type="SAM" id="Phobius"/>
    </source>
</evidence>
<dbReference type="AlphaFoldDB" id="A7SW51"/>
<dbReference type="InParanoid" id="A7SW51"/>
<comment type="subcellular location">
    <subcellularLocation>
        <location evidence="1">Cytoplasm</location>
        <location evidence="1">Cytoskeleton</location>
    </subcellularLocation>
</comment>
<dbReference type="OrthoDB" id="512473at2759"/>
<accession>A7SW51</accession>
<dbReference type="SUPFAM" id="SSF48452">
    <property type="entry name" value="TPR-like"/>
    <property type="match status" value="1"/>
</dbReference>
<evidence type="ECO:0000256" key="3">
    <source>
        <dbReference type="ARBA" id="ARBA00022490"/>
    </source>
</evidence>
<comment type="subunit">
    <text evidence="2">Interacts with microtubules.</text>
</comment>
<dbReference type="GO" id="GO:0005737">
    <property type="term" value="C:cytoplasm"/>
    <property type="evidence" value="ECO:0000318"/>
    <property type="project" value="GO_Central"/>
</dbReference>
<dbReference type="GO" id="GO:0097431">
    <property type="term" value="C:mitotic spindle pole"/>
    <property type="evidence" value="ECO:0000318"/>
    <property type="project" value="GO_Central"/>
</dbReference>
<evidence type="ECO:0000313" key="10">
    <source>
        <dbReference type="EMBL" id="EDO32079.1"/>
    </source>
</evidence>
<dbReference type="KEGG" id="nve:5503067"/>
<sequence>MATVNLVSPELNFSSFGRHIVIGTTLGLSIAMGITAGMYITKKMLQSRSDEDGRIVVCMLELTQEMRELRSVIIRLESSLEAQAAKPINIVKSSGSLKDSKSVRTSSDDEDEFYEAPQDEEILTMFSKAEQLESQTSQKVESSSQDAIKSIIKEVEELHQDKSRTDKQTERIQIMLKDATDKYPCEAELWWRLARAYSDLSPIKAKQEGEEKKKDLLYKGLAAAQKAVELNDKLSNAHKWCSIMLGSTTEYESTQDQILQGFKYKEHIVKAIELNHKDPTCYHLLGRWCYEVSQLSWWKRKAATAIAAEPPASTVEEALDNFLKAEALQPGFWLSNTYWIAMCYYQQSAYSKSKEWVTKALAMDISTSEDRESHQKATELLASL</sequence>
<keyword evidence="3" id="KW-0963">Cytoplasm</keyword>